<evidence type="ECO:0000256" key="1">
    <source>
        <dbReference type="ARBA" id="ARBA00004370"/>
    </source>
</evidence>
<protein>
    <submittedName>
        <fullName evidence="10">Cytochrome b561 domain-containing protein</fullName>
    </submittedName>
</protein>
<keyword evidence="9" id="KW-1185">Reference proteome</keyword>
<dbReference type="AlphaFoldDB" id="A0A0K0DEM1"/>
<dbReference type="Pfam" id="PF03188">
    <property type="entry name" value="Cytochrom_B561"/>
    <property type="match status" value="1"/>
</dbReference>
<feature type="transmembrane region" description="Helical" evidence="7">
    <location>
        <begin position="16"/>
        <end position="36"/>
    </location>
</feature>
<dbReference type="Proteomes" id="UP000035642">
    <property type="component" value="Unassembled WGS sequence"/>
</dbReference>
<dbReference type="STRING" id="6313.A0A0K0DEM1"/>
<evidence type="ECO:0000256" key="6">
    <source>
        <dbReference type="ARBA" id="ARBA00023136"/>
    </source>
</evidence>
<keyword evidence="3 7" id="KW-0812">Transmembrane</keyword>
<keyword evidence="4" id="KW-0249">Electron transport</keyword>
<evidence type="ECO:0000256" key="5">
    <source>
        <dbReference type="ARBA" id="ARBA00022989"/>
    </source>
</evidence>
<feature type="domain" description="Cytochrome b561" evidence="8">
    <location>
        <begin position="19"/>
        <end position="79"/>
    </location>
</feature>
<dbReference type="CDD" id="cd08554">
    <property type="entry name" value="Cyt_b561"/>
    <property type="match status" value="1"/>
</dbReference>
<dbReference type="GO" id="GO:0016020">
    <property type="term" value="C:membrane"/>
    <property type="evidence" value="ECO:0007669"/>
    <property type="project" value="UniProtKB-SubCell"/>
</dbReference>
<evidence type="ECO:0000256" key="3">
    <source>
        <dbReference type="ARBA" id="ARBA00022692"/>
    </source>
</evidence>
<evidence type="ECO:0000259" key="8">
    <source>
        <dbReference type="Pfam" id="PF03188"/>
    </source>
</evidence>
<proteinExistence type="predicted"/>
<accession>A0A0K0DEM1</accession>
<sequence>MEIGIKWPSEGDNGGINFHGMFMSTGLVFFQGEALLSHRMYRYDNKVLSKFIHTVFHLLAIGFFSTALAAMILQKNANVRSSLLVSTLLKDTKKRLRQKKIGQSFNQGSRKNLLKSDQEENCVVKNLSLKKPIEVVEGRMLSKQ</sequence>
<dbReference type="InterPro" id="IPR006593">
    <property type="entry name" value="Cyt_b561/ferric_Rdtase_TM"/>
</dbReference>
<keyword evidence="2" id="KW-0813">Transport</keyword>
<dbReference type="Gene3D" id="1.20.120.1770">
    <property type="match status" value="1"/>
</dbReference>
<keyword evidence="6 7" id="KW-0472">Membrane</keyword>
<keyword evidence="5 7" id="KW-1133">Transmembrane helix</keyword>
<evidence type="ECO:0000256" key="7">
    <source>
        <dbReference type="SAM" id="Phobius"/>
    </source>
</evidence>
<name>A0A0K0DEM1_ANGCA</name>
<evidence type="ECO:0000313" key="10">
    <source>
        <dbReference type="WBParaSite" id="ACAC_0000932201-mRNA-1"/>
    </source>
</evidence>
<reference evidence="10" key="2">
    <citation type="submission" date="2017-02" db="UniProtKB">
        <authorList>
            <consortium name="WormBaseParasite"/>
        </authorList>
    </citation>
    <scope>IDENTIFICATION</scope>
</reference>
<evidence type="ECO:0000256" key="2">
    <source>
        <dbReference type="ARBA" id="ARBA00022448"/>
    </source>
</evidence>
<organism evidence="9 10">
    <name type="scientific">Angiostrongylus cantonensis</name>
    <name type="common">Rat lungworm</name>
    <dbReference type="NCBI Taxonomy" id="6313"/>
    <lineage>
        <taxon>Eukaryota</taxon>
        <taxon>Metazoa</taxon>
        <taxon>Ecdysozoa</taxon>
        <taxon>Nematoda</taxon>
        <taxon>Chromadorea</taxon>
        <taxon>Rhabditida</taxon>
        <taxon>Rhabditina</taxon>
        <taxon>Rhabditomorpha</taxon>
        <taxon>Strongyloidea</taxon>
        <taxon>Metastrongylidae</taxon>
        <taxon>Angiostrongylus</taxon>
    </lineage>
</organism>
<dbReference type="WBParaSite" id="ACAC_0000932201-mRNA-1">
    <property type="protein sequence ID" value="ACAC_0000932201-mRNA-1"/>
    <property type="gene ID" value="ACAC_0000932201"/>
</dbReference>
<comment type="subcellular location">
    <subcellularLocation>
        <location evidence="1">Membrane</location>
    </subcellularLocation>
</comment>
<reference evidence="9" key="1">
    <citation type="submission" date="2012-09" db="EMBL/GenBank/DDBJ databases">
        <authorList>
            <person name="Martin A.A."/>
        </authorList>
    </citation>
    <scope>NUCLEOTIDE SEQUENCE</scope>
</reference>
<evidence type="ECO:0000256" key="4">
    <source>
        <dbReference type="ARBA" id="ARBA00022982"/>
    </source>
</evidence>
<feature type="transmembrane region" description="Helical" evidence="7">
    <location>
        <begin position="48"/>
        <end position="73"/>
    </location>
</feature>
<evidence type="ECO:0000313" key="9">
    <source>
        <dbReference type="Proteomes" id="UP000035642"/>
    </source>
</evidence>